<evidence type="ECO:0000313" key="2">
    <source>
        <dbReference type="EMBL" id="MDN7025305.1"/>
    </source>
</evidence>
<evidence type="ECO:0008006" key="4">
    <source>
        <dbReference type="Google" id="ProtNLM"/>
    </source>
</evidence>
<keyword evidence="1" id="KW-0472">Membrane</keyword>
<name>A0ABT8MBI7_9EURY</name>
<protein>
    <recommendedName>
        <fullName evidence="4">Outer membrane protein assembly factor BamB, contains PQQ-like beta-propeller repeat</fullName>
    </recommendedName>
</protein>
<keyword evidence="1" id="KW-1133">Transmembrane helix</keyword>
<comment type="caution">
    <text evidence="2">The sequence shown here is derived from an EMBL/GenBank/DDBJ whole genome shotgun (WGS) entry which is preliminary data.</text>
</comment>
<evidence type="ECO:0000313" key="3">
    <source>
        <dbReference type="Proteomes" id="UP001168338"/>
    </source>
</evidence>
<gene>
    <name evidence="2" type="ORF">FGU65_10440</name>
</gene>
<organism evidence="2 3">
    <name type="scientific">Methanoculleus frigidifontis</name>
    <dbReference type="NCBI Taxonomy" id="2584085"/>
    <lineage>
        <taxon>Archaea</taxon>
        <taxon>Methanobacteriati</taxon>
        <taxon>Methanobacteriota</taxon>
        <taxon>Stenosarchaea group</taxon>
        <taxon>Methanomicrobia</taxon>
        <taxon>Methanomicrobiales</taxon>
        <taxon>Methanomicrobiaceae</taxon>
        <taxon>Methanoculleus</taxon>
    </lineage>
</organism>
<feature type="transmembrane region" description="Helical" evidence="1">
    <location>
        <begin position="365"/>
        <end position="385"/>
    </location>
</feature>
<dbReference type="InterPro" id="IPR011047">
    <property type="entry name" value="Quinoprotein_ADH-like_sf"/>
</dbReference>
<dbReference type="SUPFAM" id="SSF50998">
    <property type="entry name" value="Quinoprotein alcohol dehydrogenase-like"/>
    <property type="match status" value="1"/>
</dbReference>
<sequence length="388" mass="41050">MPFIGLLACLLLIVQGAAAQEAPAIEWNATFSADLKNKFESVQQIADGGYIAAGSSIGTNFSEPEDLLLVRTDSAGNEAWNRTYDGLTASSVIQTGDGGYAIAANTIAVTPGETTGAMGTAYLIKTDDAGNIVWNAAFEGQKASVVRQTTDGGYALIGWTWNPAGSTEDTDAIITKTDSEGNQTWNRSFAGRAAYAGQQTDDGGYILGGTKSPFAYDAGDAFLIRLEADGTERWSRNLDLPSVYALGETFDGGYIVTGSFWYARVDAEGNELWKSRVQGLDGWAALQAPGGGYLIAGQINDDAVAMKTDDRGTVEWNLTFPHGGAYAADLTDDGGYILAGITFPEMGATDAWMMKLRDTAEPGQATPGFGTLVAMAAVCVLLALWRRR</sequence>
<evidence type="ECO:0000256" key="1">
    <source>
        <dbReference type="SAM" id="Phobius"/>
    </source>
</evidence>
<dbReference type="RefSeq" id="WP_301664452.1">
    <property type="nucleotide sequence ID" value="NZ_VCYH01000006.1"/>
</dbReference>
<reference evidence="2" key="1">
    <citation type="submission" date="2019-05" db="EMBL/GenBank/DDBJ databases">
        <title>Methanoculleus sp. FWC-SCC1, a methanogenic archaeon isolated from deep marine cold seep.</title>
        <authorList>
            <person name="Chen Y.-W."/>
            <person name="Chen S.-C."/>
            <person name="Teng N.-H."/>
            <person name="Lai M.-C."/>
        </authorList>
    </citation>
    <scope>NUCLEOTIDE SEQUENCE</scope>
    <source>
        <strain evidence="2">FWC-SCC1</strain>
    </source>
</reference>
<proteinExistence type="predicted"/>
<dbReference type="EMBL" id="VCYH01000006">
    <property type="protein sequence ID" value="MDN7025305.1"/>
    <property type="molecule type" value="Genomic_DNA"/>
</dbReference>
<keyword evidence="3" id="KW-1185">Reference proteome</keyword>
<accession>A0ABT8MBI7</accession>
<dbReference type="PANTHER" id="PTHR42754:SF1">
    <property type="entry name" value="LIPOPROTEIN"/>
    <property type="match status" value="1"/>
</dbReference>
<dbReference type="Proteomes" id="UP001168338">
    <property type="component" value="Unassembled WGS sequence"/>
</dbReference>
<keyword evidence="1" id="KW-0812">Transmembrane</keyword>
<dbReference type="PANTHER" id="PTHR42754">
    <property type="entry name" value="ENDOGLUCANASE"/>
    <property type="match status" value="1"/>
</dbReference>